<feature type="domain" description="UDP-glucose/GDP-mannose dehydrogenase N-terminal" evidence="1">
    <location>
        <begin position="1"/>
        <end position="69"/>
    </location>
</feature>
<dbReference type="EMBL" id="CP133076">
    <property type="protein sequence ID" value="WMJ16344.1"/>
    <property type="molecule type" value="Genomic_DNA"/>
</dbReference>
<evidence type="ECO:0000259" key="1">
    <source>
        <dbReference type="Pfam" id="PF03721"/>
    </source>
</evidence>
<evidence type="ECO:0000313" key="2">
    <source>
        <dbReference type="EMBL" id="WMJ16344.1"/>
    </source>
</evidence>
<gene>
    <name evidence="2" type="ORF">RA955_17195</name>
</gene>
<keyword evidence="3" id="KW-1185">Reference proteome</keyword>
<dbReference type="Proteomes" id="UP001223761">
    <property type="component" value="Chromosome"/>
</dbReference>
<evidence type="ECO:0000313" key="3">
    <source>
        <dbReference type="Proteomes" id="UP001223761"/>
    </source>
</evidence>
<dbReference type="InterPro" id="IPR001732">
    <property type="entry name" value="UDP-Glc/GDP-Man_DH_N"/>
</dbReference>
<name>A0ABY9MGL4_9BACL</name>
<protein>
    <submittedName>
        <fullName evidence="2">NAD-binding protein</fullName>
    </submittedName>
</protein>
<organism evidence="2 3">
    <name type="scientific">Geobacillus proteiniphilus</name>
    <dbReference type="NCBI Taxonomy" id="860353"/>
    <lineage>
        <taxon>Bacteria</taxon>
        <taxon>Bacillati</taxon>
        <taxon>Bacillota</taxon>
        <taxon>Bacilli</taxon>
        <taxon>Bacillales</taxon>
        <taxon>Anoxybacillaceae</taxon>
        <taxon>Geobacillus</taxon>
    </lineage>
</organism>
<proteinExistence type="predicted"/>
<dbReference type="Gene3D" id="3.40.50.720">
    <property type="entry name" value="NAD(P)-binding Rossmann-like Domain"/>
    <property type="match status" value="1"/>
</dbReference>
<accession>A0ABY9MGL4</accession>
<dbReference type="SUPFAM" id="SSF51735">
    <property type="entry name" value="NAD(P)-binding Rossmann-fold domains"/>
    <property type="match status" value="1"/>
</dbReference>
<reference evidence="2 3" key="1">
    <citation type="submission" date="2023-08" db="EMBL/GenBank/DDBJ databases">
        <title>Genome sequencing of the thermostable Gram positive bacteria Geobacillus proteiniphilus strain T-6.</title>
        <authorList>
            <person name="Shulami S."/>
            <person name="Shoham Y."/>
        </authorList>
    </citation>
    <scope>NUCLEOTIDE SEQUENCE [LARGE SCALE GENOMIC DNA]</scope>
    <source>
        <strain evidence="2 3">T-6</strain>
    </source>
</reference>
<dbReference type="RefSeq" id="WP_307898577.1">
    <property type="nucleotide sequence ID" value="NZ_CP133076.1"/>
</dbReference>
<dbReference type="PANTHER" id="PTHR43750">
    <property type="entry name" value="UDP-GLUCOSE 6-DEHYDROGENASE TUAD"/>
    <property type="match status" value="1"/>
</dbReference>
<sequence length="78" mass="8719">MKVLIVGSGYVGLTTGSALAYLGHEVTLLDKNEEKIMRLRDGEVPIYERGLSEVLDESKQNIQFISSWNDFDSNVDVN</sequence>
<dbReference type="InterPro" id="IPR036291">
    <property type="entry name" value="NAD(P)-bd_dom_sf"/>
</dbReference>
<dbReference type="PANTHER" id="PTHR43750:SF3">
    <property type="entry name" value="UDP-GLUCOSE 6-DEHYDROGENASE TUAD"/>
    <property type="match status" value="1"/>
</dbReference>
<dbReference type="Pfam" id="PF03721">
    <property type="entry name" value="UDPG_MGDP_dh_N"/>
    <property type="match status" value="1"/>
</dbReference>